<keyword evidence="8" id="KW-0067">ATP-binding</keyword>
<dbReference type="InterPro" id="IPR001610">
    <property type="entry name" value="PAC"/>
</dbReference>
<dbReference type="SUPFAM" id="SSF55874">
    <property type="entry name" value="ATPase domain of HSP90 chaperone/DNA topoisomerase II/histidine kinase"/>
    <property type="match status" value="1"/>
</dbReference>
<reference evidence="21 22" key="1">
    <citation type="submission" date="2020-01" db="EMBL/GenBank/DDBJ databases">
        <title>Genome sequence of Desulfovibrio aerotolerans DSM 16695(T).</title>
        <authorList>
            <person name="Karnachuk O."/>
            <person name="Avakyan M."/>
            <person name="Mardanov A."/>
            <person name="Kadnikov V."/>
            <person name="Ravin N."/>
        </authorList>
    </citation>
    <scope>NUCLEOTIDE SEQUENCE [LARGE SCALE GENOMIC DNA]</scope>
    <source>
        <strain evidence="21 22">DSM 16695</strain>
    </source>
</reference>
<dbReference type="PROSITE" id="PS50110">
    <property type="entry name" value="RESPONSE_REGULATORY"/>
    <property type="match status" value="1"/>
</dbReference>
<feature type="modified residue" description="4-aspartylphosphate" evidence="13">
    <location>
        <position position="926"/>
    </location>
</feature>
<comment type="subunit">
    <text evidence="10">At low DSF concentrations, interacts with RpfF.</text>
</comment>
<evidence type="ECO:0000313" key="22">
    <source>
        <dbReference type="Proteomes" id="UP000482487"/>
    </source>
</evidence>
<dbReference type="PROSITE" id="PS50113">
    <property type="entry name" value="PAC"/>
    <property type="match status" value="2"/>
</dbReference>
<feature type="compositionally biased region" description="Pro residues" evidence="14">
    <location>
        <begin position="1002"/>
        <end position="1012"/>
    </location>
</feature>
<dbReference type="FunFam" id="1.10.287.130:FF:000002">
    <property type="entry name" value="Two-component osmosensing histidine kinase"/>
    <property type="match status" value="1"/>
</dbReference>
<dbReference type="Gene3D" id="3.30.450.20">
    <property type="entry name" value="PAS domain"/>
    <property type="match status" value="3"/>
</dbReference>
<evidence type="ECO:0000259" key="20">
    <source>
        <dbReference type="PROSITE" id="PS50894"/>
    </source>
</evidence>
<dbReference type="CDD" id="cd18773">
    <property type="entry name" value="PDC1_HK_sensor"/>
    <property type="match status" value="1"/>
</dbReference>
<keyword evidence="6" id="KW-0547">Nucleotide-binding</keyword>
<sequence>MAWRRLRSLRIRLFWLVLLTLAPVLALHVASTLEKQSMARQAIVRSLQNIADLAAANAQTVLAGAGEVLHGLTQLPEIQRLDPVAAGRILAKAEGIFPNFSRLRLVRQNGTLAAPADLPSVSGDDADRSWFGQALASPSLVLCGCQSDKSTGQPGILLAHSVIDAAGTVLGACALTLNLDWFAQSFAALRLPEAVEACLFDEGGTVLATWPVNPAAIGQPLPDAAALVPRLAGGQPPAWDGPGLDKSQRHAIFSSIGTTGKGRFHIRLSQPEQIHTAALASTWQRDMSLFGLAVVLALAAAHFFSNAFLLRPVERLADMARDLTNGDLDRRSGMANAQGELADLGRALDAMADRLRERIRFTQELIDAIPAPVFYKDLDGRHLGCNKAFDRDIHPRDAIIGRTLAQILPPEAAALGLENDRRALNNPHNAVAYDAPIKYRDGSLHDVLLFKSPFYDIGGRPAGIVGVLLDITAHKRSERELLASQTRYELLLASLRDGFAVLSSDHRVVQSNPAFREMLGYSAEELSVMPYRDFTPTVWHEAEQRILTEVDARGFSEIFEKEYRRKDGVIFPVALRLHRYPAVAGDDRRYFAIVRDIADAKAIEADLRQAKEAAETANQVKSEFLAKMSHEIRTPLHAVIGMTELTLDTKLTPSQRDALQTVREAAGNLLDLINDILDISRIEARGLDLADEDFDLRRTLAGVARTLRPQARRKGLLLSLAVPAAVPRYARGDAGRLRQILLNLVGNAIKFTDTGRVDVSAAMPQAQQLILTVADTGVGIPPDRLDYVFNMFTQADSTVAGHYGGTGLGLAICRELTRLMGGSIEASSTLGRGSTFVVRLPLTPALTVPPRPARPVGPVEPDGPVGQVGPATAKPLRILLAEDNPVNIKVATTYLSRRGYAARVAQNGRRALELLAQEPFDVVLMDVEMPELDGLETTRQIRAGLAGPQNCAVPVVAMTAHAQAGARERCLAAGMNHYLTKPLDFSALDELLGRFAATPAAAPSPAPAPAPAPADNDSPGPVLDSPAALRRLGGDEALLREIEKDFLGHYPGKLRRISLCSDTENWDEAALAAHSLKNVAGAVGAESSRRLAGRLEACLRSRDAVAATEILADLKRDLHAAGAAIKAAHKNHPPATG</sequence>
<dbReference type="InterPro" id="IPR000014">
    <property type="entry name" value="PAS"/>
</dbReference>
<keyword evidence="5" id="KW-0808">Transferase</keyword>
<comment type="catalytic activity">
    <reaction evidence="1">
        <text>ATP + protein L-histidine = ADP + protein N-phospho-L-histidine.</text>
        <dbReference type="EC" id="2.7.13.3"/>
    </reaction>
</comment>
<dbReference type="Gene3D" id="1.10.287.130">
    <property type="match status" value="1"/>
</dbReference>
<dbReference type="InterPro" id="IPR000700">
    <property type="entry name" value="PAS-assoc_C"/>
</dbReference>
<dbReference type="EC" id="2.7.13.3" evidence="3"/>
<accession>A0A7C9MMR3</accession>
<dbReference type="GO" id="GO:0005524">
    <property type="term" value="F:ATP binding"/>
    <property type="evidence" value="ECO:0007669"/>
    <property type="project" value="UniProtKB-KW"/>
</dbReference>
<evidence type="ECO:0000256" key="13">
    <source>
        <dbReference type="PROSITE-ProRule" id="PRU00169"/>
    </source>
</evidence>
<dbReference type="InterPro" id="IPR013656">
    <property type="entry name" value="PAS_4"/>
</dbReference>
<dbReference type="SMART" id="SM00387">
    <property type="entry name" value="HATPase_c"/>
    <property type="match status" value="1"/>
</dbReference>
<evidence type="ECO:0000256" key="2">
    <source>
        <dbReference type="ARBA" id="ARBA00004370"/>
    </source>
</evidence>
<evidence type="ECO:0000256" key="10">
    <source>
        <dbReference type="ARBA" id="ARBA00064003"/>
    </source>
</evidence>
<dbReference type="RefSeq" id="WP_160958395.1">
    <property type="nucleotide sequence ID" value="NZ_WVUD01000002.1"/>
</dbReference>
<dbReference type="OrthoDB" id="5437181at2"/>
<evidence type="ECO:0000256" key="11">
    <source>
        <dbReference type="ARBA" id="ARBA00068150"/>
    </source>
</evidence>
<dbReference type="PANTHER" id="PTHR45339:SF5">
    <property type="entry name" value="HISTIDINE KINASE"/>
    <property type="match status" value="1"/>
</dbReference>
<dbReference type="InterPro" id="IPR011006">
    <property type="entry name" value="CheY-like_superfamily"/>
</dbReference>
<dbReference type="SMART" id="SM00448">
    <property type="entry name" value="REC"/>
    <property type="match status" value="1"/>
</dbReference>
<dbReference type="GO" id="GO:0005886">
    <property type="term" value="C:plasma membrane"/>
    <property type="evidence" value="ECO:0007669"/>
    <property type="project" value="UniProtKB-SubCell"/>
</dbReference>
<evidence type="ECO:0000256" key="1">
    <source>
        <dbReference type="ARBA" id="ARBA00000085"/>
    </source>
</evidence>
<dbReference type="CDD" id="cd18774">
    <property type="entry name" value="PDC2_HK_sensor"/>
    <property type="match status" value="1"/>
</dbReference>
<evidence type="ECO:0000256" key="12">
    <source>
        <dbReference type="PROSITE-ProRule" id="PRU00110"/>
    </source>
</evidence>
<evidence type="ECO:0000259" key="17">
    <source>
        <dbReference type="PROSITE" id="PS50112"/>
    </source>
</evidence>
<protein>
    <recommendedName>
        <fullName evidence="11">Sensory/regulatory protein RpfC</fullName>
        <ecNumber evidence="3">2.7.13.3</ecNumber>
    </recommendedName>
</protein>
<dbReference type="SUPFAM" id="SSF158472">
    <property type="entry name" value="HAMP domain-like"/>
    <property type="match status" value="1"/>
</dbReference>
<dbReference type="Pfam" id="PF01627">
    <property type="entry name" value="Hpt"/>
    <property type="match status" value="1"/>
</dbReference>
<dbReference type="InterPro" id="IPR004358">
    <property type="entry name" value="Sig_transdc_His_kin-like_C"/>
</dbReference>
<dbReference type="SUPFAM" id="SSF52172">
    <property type="entry name" value="CheY-like"/>
    <property type="match status" value="1"/>
</dbReference>
<dbReference type="InterPro" id="IPR008207">
    <property type="entry name" value="Sig_transdc_His_kin_Hpt_dom"/>
</dbReference>
<dbReference type="InterPro" id="IPR005467">
    <property type="entry name" value="His_kinase_dom"/>
</dbReference>
<dbReference type="SUPFAM" id="SSF47226">
    <property type="entry name" value="Histidine-containing phosphotransfer domain, HPT domain"/>
    <property type="match status" value="1"/>
</dbReference>
<dbReference type="Gene3D" id="3.40.50.2300">
    <property type="match status" value="1"/>
</dbReference>
<comment type="subcellular location">
    <subcellularLocation>
        <location evidence="2">Membrane</location>
    </subcellularLocation>
</comment>
<dbReference type="InterPro" id="IPR003661">
    <property type="entry name" value="HisK_dim/P_dom"/>
</dbReference>
<feature type="domain" description="PAC" evidence="18">
    <location>
        <begin position="557"/>
        <end position="609"/>
    </location>
</feature>
<feature type="modified residue" description="Phosphohistidine" evidence="12">
    <location>
        <position position="1074"/>
    </location>
</feature>
<evidence type="ECO:0000256" key="4">
    <source>
        <dbReference type="ARBA" id="ARBA00022553"/>
    </source>
</evidence>
<dbReference type="CDD" id="cd00130">
    <property type="entry name" value="PAS"/>
    <property type="match status" value="2"/>
</dbReference>
<dbReference type="CDD" id="cd16922">
    <property type="entry name" value="HATPase_EvgS-ArcB-TorS-like"/>
    <property type="match status" value="1"/>
</dbReference>
<keyword evidence="9" id="KW-0902">Two-component regulatory system</keyword>
<organism evidence="21 22">
    <name type="scientific">Solidesulfovibrio aerotolerans</name>
    <dbReference type="NCBI Taxonomy" id="295255"/>
    <lineage>
        <taxon>Bacteria</taxon>
        <taxon>Pseudomonadati</taxon>
        <taxon>Thermodesulfobacteriota</taxon>
        <taxon>Desulfovibrionia</taxon>
        <taxon>Desulfovibrionales</taxon>
        <taxon>Desulfovibrionaceae</taxon>
        <taxon>Solidesulfovibrio</taxon>
    </lineage>
</organism>
<evidence type="ECO:0000256" key="5">
    <source>
        <dbReference type="ARBA" id="ARBA00022679"/>
    </source>
</evidence>
<keyword evidence="4 13" id="KW-0597">Phosphoprotein</keyword>
<dbReference type="PRINTS" id="PR00344">
    <property type="entry name" value="BCTRLSENSOR"/>
</dbReference>
<evidence type="ECO:0000259" key="16">
    <source>
        <dbReference type="PROSITE" id="PS50110"/>
    </source>
</evidence>
<gene>
    <name evidence="21" type="ORF">GTA51_02520</name>
</gene>
<evidence type="ECO:0000259" key="19">
    <source>
        <dbReference type="PROSITE" id="PS50885"/>
    </source>
</evidence>
<evidence type="ECO:0000256" key="9">
    <source>
        <dbReference type="ARBA" id="ARBA00023012"/>
    </source>
</evidence>
<dbReference type="Pfam" id="PF00072">
    <property type="entry name" value="Response_reg"/>
    <property type="match status" value="1"/>
</dbReference>
<evidence type="ECO:0000256" key="7">
    <source>
        <dbReference type="ARBA" id="ARBA00022777"/>
    </source>
</evidence>
<dbReference type="SMART" id="SM00091">
    <property type="entry name" value="PAS"/>
    <property type="match status" value="2"/>
</dbReference>
<evidence type="ECO:0000256" key="8">
    <source>
        <dbReference type="ARBA" id="ARBA00022840"/>
    </source>
</evidence>
<dbReference type="Pfam" id="PF00672">
    <property type="entry name" value="HAMP"/>
    <property type="match status" value="1"/>
</dbReference>
<dbReference type="InterPro" id="IPR035965">
    <property type="entry name" value="PAS-like_dom_sf"/>
</dbReference>
<dbReference type="SUPFAM" id="SSF47384">
    <property type="entry name" value="Homodimeric domain of signal transducing histidine kinase"/>
    <property type="match status" value="1"/>
</dbReference>
<evidence type="ECO:0000256" key="3">
    <source>
        <dbReference type="ARBA" id="ARBA00012438"/>
    </source>
</evidence>
<dbReference type="PROSITE" id="PS50109">
    <property type="entry name" value="HIS_KIN"/>
    <property type="match status" value="1"/>
</dbReference>
<dbReference type="InterPro" id="IPR003594">
    <property type="entry name" value="HATPase_dom"/>
</dbReference>
<dbReference type="PROSITE" id="PS50894">
    <property type="entry name" value="HPT"/>
    <property type="match status" value="1"/>
</dbReference>
<evidence type="ECO:0000259" key="15">
    <source>
        <dbReference type="PROSITE" id="PS50109"/>
    </source>
</evidence>
<dbReference type="Gene3D" id="1.20.120.160">
    <property type="entry name" value="HPT domain"/>
    <property type="match status" value="1"/>
</dbReference>
<name>A0A7C9MMR3_9BACT</name>
<feature type="domain" description="PAC" evidence="18">
    <location>
        <begin position="431"/>
        <end position="483"/>
    </location>
</feature>
<dbReference type="Pfam" id="PF02518">
    <property type="entry name" value="HATPase_c"/>
    <property type="match status" value="1"/>
</dbReference>
<dbReference type="GO" id="GO:0000155">
    <property type="term" value="F:phosphorelay sensor kinase activity"/>
    <property type="evidence" value="ECO:0007669"/>
    <property type="project" value="InterPro"/>
</dbReference>
<feature type="domain" description="HAMP" evidence="19">
    <location>
        <begin position="307"/>
        <end position="360"/>
    </location>
</feature>
<feature type="domain" description="Response regulatory" evidence="16">
    <location>
        <begin position="877"/>
        <end position="996"/>
    </location>
</feature>
<proteinExistence type="predicted"/>
<dbReference type="Pfam" id="PF08448">
    <property type="entry name" value="PAS_4"/>
    <property type="match status" value="1"/>
</dbReference>
<dbReference type="InterPro" id="IPR036097">
    <property type="entry name" value="HisK_dim/P_sf"/>
</dbReference>
<dbReference type="CDD" id="cd06225">
    <property type="entry name" value="HAMP"/>
    <property type="match status" value="1"/>
</dbReference>
<evidence type="ECO:0000313" key="21">
    <source>
        <dbReference type="EMBL" id="MYL82012.1"/>
    </source>
</evidence>
<dbReference type="PROSITE" id="PS50885">
    <property type="entry name" value="HAMP"/>
    <property type="match status" value="1"/>
</dbReference>
<keyword evidence="7" id="KW-0418">Kinase</keyword>
<dbReference type="Pfam" id="PF13426">
    <property type="entry name" value="PAS_9"/>
    <property type="match status" value="1"/>
</dbReference>
<keyword evidence="22" id="KW-1185">Reference proteome</keyword>
<comment type="caution">
    <text evidence="21">The sequence shown here is derived from an EMBL/GenBank/DDBJ whole genome shotgun (WGS) entry which is preliminary data.</text>
</comment>
<evidence type="ECO:0000256" key="6">
    <source>
        <dbReference type="ARBA" id="ARBA00022741"/>
    </source>
</evidence>
<dbReference type="PROSITE" id="PS50112">
    <property type="entry name" value="PAS"/>
    <property type="match status" value="1"/>
</dbReference>
<dbReference type="NCBIfam" id="TIGR00229">
    <property type="entry name" value="sensory_box"/>
    <property type="match status" value="2"/>
</dbReference>
<dbReference type="CDD" id="cd00082">
    <property type="entry name" value="HisKA"/>
    <property type="match status" value="1"/>
</dbReference>
<dbReference type="Proteomes" id="UP000482487">
    <property type="component" value="Unassembled WGS sequence"/>
</dbReference>
<evidence type="ECO:0000259" key="18">
    <source>
        <dbReference type="PROSITE" id="PS50113"/>
    </source>
</evidence>
<dbReference type="Pfam" id="PF00512">
    <property type="entry name" value="HisKA"/>
    <property type="match status" value="1"/>
</dbReference>
<dbReference type="Gene3D" id="3.30.565.10">
    <property type="entry name" value="Histidine kinase-like ATPase, C-terminal domain"/>
    <property type="match status" value="1"/>
</dbReference>
<dbReference type="EMBL" id="WVUD01000002">
    <property type="protein sequence ID" value="MYL82012.1"/>
    <property type="molecule type" value="Genomic_DNA"/>
</dbReference>
<dbReference type="CDD" id="cd17546">
    <property type="entry name" value="REC_hyHK_CKI1_RcsC-like"/>
    <property type="match status" value="1"/>
</dbReference>
<dbReference type="InterPro" id="IPR003660">
    <property type="entry name" value="HAMP_dom"/>
</dbReference>
<feature type="domain" description="Histidine kinase" evidence="15">
    <location>
        <begin position="627"/>
        <end position="844"/>
    </location>
</feature>
<dbReference type="InterPro" id="IPR036641">
    <property type="entry name" value="HPT_dom_sf"/>
</dbReference>
<dbReference type="InterPro" id="IPR001789">
    <property type="entry name" value="Sig_transdc_resp-reg_receiver"/>
</dbReference>
<dbReference type="AlphaFoldDB" id="A0A7C9MMR3"/>
<dbReference type="Gene3D" id="6.10.340.10">
    <property type="match status" value="1"/>
</dbReference>
<dbReference type="SMART" id="SM00388">
    <property type="entry name" value="HisKA"/>
    <property type="match status" value="1"/>
</dbReference>
<dbReference type="SMART" id="SM00304">
    <property type="entry name" value="HAMP"/>
    <property type="match status" value="1"/>
</dbReference>
<dbReference type="PANTHER" id="PTHR45339">
    <property type="entry name" value="HYBRID SIGNAL TRANSDUCTION HISTIDINE KINASE J"/>
    <property type="match status" value="1"/>
</dbReference>
<dbReference type="SUPFAM" id="SSF55785">
    <property type="entry name" value="PYP-like sensor domain (PAS domain)"/>
    <property type="match status" value="2"/>
</dbReference>
<dbReference type="InterPro" id="IPR036890">
    <property type="entry name" value="HATPase_C_sf"/>
</dbReference>
<dbReference type="SMART" id="SM00086">
    <property type="entry name" value="PAC"/>
    <property type="match status" value="2"/>
</dbReference>
<feature type="region of interest" description="Disordered" evidence="14">
    <location>
        <begin position="999"/>
        <end position="1025"/>
    </location>
</feature>
<feature type="domain" description="HPt" evidence="20">
    <location>
        <begin position="1035"/>
        <end position="1128"/>
    </location>
</feature>
<evidence type="ECO:0000256" key="14">
    <source>
        <dbReference type="SAM" id="MobiDB-lite"/>
    </source>
</evidence>
<feature type="domain" description="PAS" evidence="17">
    <location>
        <begin position="484"/>
        <end position="526"/>
    </location>
</feature>
<dbReference type="FunFam" id="3.30.565.10:FF:000010">
    <property type="entry name" value="Sensor histidine kinase RcsC"/>
    <property type="match status" value="1"/>
</dbReference>